<feature type="binding site" evidence="9">
    <location>
        <begin position="13"/>
        <end position="18"/>
    </location>
    <ligand>
        <name>FMN</name>
        <dbReference type="ChEBI" id="CHEBI:58210"/>
    </ligand>
</feature>
<organism evidence="12 13">
    <name type="scientific">Pichia sorbitophila (strain ATCC MYA-4447 / BCRC 22081 / CBS 7064 / NBRC 10061 / NRRL Y-12695)</name>
    <name type="common">Hybrid yeast</name>
    <dbReference type="NCBI Taxonomy" id="559304"/>
    <lineage>
        <taxon>Eukaryota</taxon>
        <taxon>Fungi</taxon>
        <taxon>Dikarya</taxon>
        <taxon>Ascomycota</taxon>
        <taxon>Saccharomycotina</taxon>
        <taxon>Pichiomycetes</taxon>
        <taxon>Debaryomycetaceae</taxon>
        <taxon>Millerozyma</taxon>
    </lineage>
</organism>
<comment type="similarity">
    <text evidence="9">In the N-terminal section; belongs to the flavodoxin family.</text>
</comment>
<dbReference type="InterPro" id="IPR023173">
    <property type="entry name" value="NADPH_Cyt_P450_Rdtase_alpha"/>
</dbReference>
<evidence type="ECO:0000256" key="7">
    <source>
        <dbReference type="ARBA" id="ARBA00022857"/>
    </source>
</evidence>
<evidence type="ECO:0000256" key="8">
    <source>
        <dbReference type="ARBA" id="ARBA00023002"/>
    </source>
</evidence>
<comment type="subcellular location">
    <subcellularLocation>
        <location evidence="9">Cytoplasm</location>
    </subcellularLocation>
    <subcellularLocation>
        <location evidence="9">Mitochondrion</location>
    </subcellularLocation>
    <text evidence="9">Relocalizes to mitochondria after H(2)O(2) exposure.</text>
</comment>
<dbReference type="AlphaFoldDB" id="G8Y3X4"/>
<gene>
    <name evidence="12" type="primary">Piso0_004988</name>
    <name evidence="9" type="synonym">TAH18</name>
    <name evidence="12" type="ORF">GNLVRS01_PISO0M05270g</name>
</gene>
<dbReference type="GO" id="GO:0010181">
    <property type="term" value="F:FMN binding"/>
    <property type="evidence" value="ECO:0007669"/>
    <property type="project" value="UniProtKB-UniRule"/>
</dbReference>
<dbReference type="InterPro" id="IPR039261">
    <property type="entry name" value="FNR_nucleotide-bd"/>
</dbReference>
<dbReference type="InterPro" id="IPR008254">
    <property type="entry name" value="Flavodoxin/NO_synth"/>
</dbReference>
<evidence type="ECO:0000256" key="6">
    <source>
        <dbReference type="ARBA" id="ARBA00022827"/>
    </source>
</evidence>
<dbReference type="GO" id="GO:0050661">
    <property type="term" value="F:NADP binding"/>
    <property type="evidence" value="ECO:0007669"/>
    <property type="project" value="UniProtKB-UniRule"/>
</dbReference>
<keyword evidence="6 9" id="KW-0274">FAD</keyword>
<dbReference type="InterPro" id="IPR003097">
    <property type="entry name" value="CysJ-like_FAD-binding"/>
</dbReference>
<comment type="cofactor">
    <cofactor evidence="1 9">
        <name>FMN</name>
        <dbReference type="ChEBI" id="CHEBI:58210"/>
    </cofactor>
</comment>
<feature type="binding site" evidence="9">
    <location>
        <begin position="61"/>
        <end position="64"/>
    </location>
    <ligand>
        <name>FMN</name>
        <dbReference type="ChEBI" id="CHEBI:58210"/>
    </ligand>
</feature>
<comment type="function">
    <text evidence="9">NADPH-dependent reductase which is a central component of the cytosolic iron-sulfur (Fe-S) protein assembly (CIA) machinery. Transfers electrons from NADPH via its FAD and FMN prosthetic groups to the [2Fe-2S] cluster of DRE2, another key component of the CIA machinery. In turn, this reduced cluster provides electrons for assembly of cytosolic iron-sulfur cluster proteins. Positively controls H(2)O(2)-induced cell death.</text>
</comment>
<dbReference type="OMA" id="DSIMGLH"/>
<accession>G8Y3X4</accession>
<dbReference type="InterPro" id="IPR017938">
    <property type="entry name" value="Riboflavin_synthase-like_b-brl"/>
</dbReference>
<dbReference type="InterPro" id="IPR017927">
    <property type="entry name" value="FAD-bd_FR_type"/>
</dbReference>
<feature type="domain" description="Flavodoxin-like" evidence="10">
    <location>
        <begin position="7"/>
        <end position="152"/>
    </location>
</feature>
<keyword evidence="3 9" id="KW-0963">Cytoplasm</keyword>
<evidence type="ECO:0000256" key="4">
    <source>
        <dbReference type="ARBA" id="ARBA00022630"/>
    </source>
</evidence>
<feature type="binding site" evidence="9">
    <location>
        <begin position="387"/>
        <end position="390"/>
    </location>
    <ligand>
        <name>FAD</name>
        <dbReference type="ChEBI" id="CHEBI:57692"/>
    </ligand>
</feature>
<evidence type="ECO:0000256" key="1">
    <source>
        <dbReference type="ARBA" id="ARBA00001917"/>
    </source>
</evidence>
<dbReference type="Gene3D" id="3.40.50.360">
    <property type="match status" value="1"/>
</dbReference>
<feature type="domain" description="FAD-binding FR-type" evidence="11">
    <location>
        <begin position="206"/>
        <end position="448"/>
    </location>
</feature>
<comment type="cofactor">
    <cofactor evidence="2 9">
        <name>FAD</name>
        <dbReference type="ChEBI" id="CHEBI:57692"/>
    </cofactor>
</comment>
<dbReference type="InterPro" id="IPR029039">
    <property type="entry name" value="Flavoprotein-like_sf"/>
</dbReference>
<protein>
    <recommendedName>
        <fullName evidence="9">NADPH-dependent diflavin oxidoreductase 1</fullName>
        <ecNumber evidence="9">1.18.1.-</ecNumber>
    </recommendedName>
    <alternativeName>
        <fullName evidence="9">NADPH-dependent FMN and FAD-containing oxidoreductase</fullName>
    </alternativeName>
</protein>
<dbReference type="PROSITE" id="PS50902">
    <property type="entry name" value="FLAVODOXIN_LIKE"/>
    <property type="match status" value="1"/>
</dbReference>
<dbReference type="GO" id="GO:0005829">
    <property type="term" value="C:cytosol"/>
    <property type="evidence" value="ECO:0007669"/>
    <property type="project" value="TreeGrafter"/>
</dbReference>
<feature type="binding site" evidence="9">
    <location>
        <position position="356"/>
    </location>
    <ligand>
        <name>FAD</name>
        <dbReference type="ChEBI" id="CHEBI:57692"/>
    </ligand>
</feature>
<dbReference type="HAMAP" id="MF_03178">
    <property type="entry name" value="NDOR1"/>
    <property type="match status" value="1"/>
</dbReference>
<dbReference type="GO" id="GO:0050660">
    <property type="term" value="F:flavin adenine dinucleotide binding"/>
    <property type="evidence" value="ECO:0007669"/>
    <property type="project" value="UniProtKB-UniRule"/>
</dbReference>
<feature type="binding site" evidence="9">
    <location>
        <begin position="419"/>
        <end position="422"/>
    </location>
    <ligand>
        <name>FAD</name>
        <dbReference type="ChEBI" id="CHEBI:57692"/>
    </ligand>
</feature>
<evidence type="ECO:0000313" key="12">
    <source>
        <dbReference type="EMBL" id="CCE85392.1"/>
    </source>
</evidence>
<proteinExistence type="inferred from homology"/>
<feature type="binding site" evidence="9">
    <location>
        <begin position="518"/>
        <end position="519"/>
    </location>
    <ligand>
        <name>NADP(+)</name>
        <dbReference type="ChEBI" id="CHEBI:58349"/>
    </ligand>
</feature>
<dbReference type="InterPro" id="IPR001709">
    <property type="entry name" value="Flavoprot_Pyr_Nucl_cyt_Rdtase"/>
</dbReference>
<dbReference type="GO" id="GO:0016651">
    <property type="term" value="F:oxidoreductase activity, acting on NAD(P)H"/>
    <property type="evidence" value="ECO:0007669"/>
    <property type="project" value="UniProtKB-UniRule"/>
</dbReference>
<keyword evidence="9" id="KW-0496">Mitochondrion</keyword>
<sequence>MPAQIGLTILYGSETGNAQDYAELLNRRLKYYGISSTLTSLNNYPLKNLITKTKYLVIICSTTGQGELPRNAKKFMRFVLKKKLPDDLFNHIKLTTFGLGDSSYPKFNYAIKKIHARLLQLGCGSLCERAEADEQSPEGSDGYYNSWETALIDGLKRENPNIPFIYEDTQLLPAECTVKVAADGDDISTKEFSKDISCTRASMGNPDVRVGKIYSNKRITSTDHFQDVRHLVIQSDSLSFSPGDTVGLYPSNDERDVDLLFASQPHWIPYADKPLQVEGNIPEFEGGVLDSKYVTLRSLFTHHLDIISIPRRAFFMQIYHFVDSSTEDGQREKERLKEFSNIYESEELYDYANRPRRSILEVISEFQNNLRIPVERVLELFPVIKPRLFSIASRPDKNMVELVIAVVEYKTILRRIRRGLCTKWIKSLNEDDKIIFSLHKSNLVFELKAAQDPPIIMISPGTGVAPMKALIENSIDHNKTKGLYLFYGCRFKEKDFLFSDLFIKLSEEEKLHFFPCFSREPDCKTKYVQHRLFLERELIGDLILNQSAIIYVCGSNGSMPREVRLTLIDIIVRQGGLGESQANAYLLSMENSNRYIQETW</sequence>
<keyword evidence="4 9" id="KW-0285">Flavoprotein</keyword>
<evidence type="ECO:0000313" key="13">
    <source>
        <dbReference type="Proteomes" id="UP000005222"/>
    </source>
</evidence>
<evidence type="ECO:0000256" key="3">
    <source>
        <dbReference type="ARBA" id="ARBA00022490"/>
    </source>
</evidence>
<evidence type="ECO:0000259" key="11">
    <source>
        <dbReference type="PROSITE" id="PS51384"/>
    </source>
</evidence>
<dbReference type="SUPFAM" id="SSF52218">
    <property type="entry name" value="Flavoproteins"/>
    <property type="match status" value="1"/>
</dbReference>
<evidence type="ECO:0000256" key="5">
    <source>
        <dbReference type="ARBA" id="ARBA00022643"/>
    </source>
</evidence>
<dbReference type="SUPFAM" id="SSF52343">
    <property type="entry name" value="Ferredoxin reductase-like, C-terminal NADP-linked domain"/>
    <property type="match status" value="1"/>
</dbReference>
<keyword evidence="13" id="KW-1185">Reference proteome</keyword>
<dbReference type="PRINTS" id="PR00369">
    <property type="entry name" value="FLAVODOXIN"/>
</dbReference>
<dbReference type="InterPro" id="IPR001094">
    <property type="entry name" value="Flavdoxin-like"/>
</dbReference>
<dbReference type="PRINTS" id="PR00371">
    <property type="entry name" value="FPNCR"/>
</dbReference>
<dbReference type="PANTHER" id="PTHR19384:SF10">
    <property type="entry name" value="NADPH-DEPENDENT DIFLAVIN OXIDOREDUCTASE 1"/>
    <property type="match status" value="1"/>
</dbReference>
<feature type="binding site" evidence="9">
    <location>
        <position position="462"/>
    </location>
    <ligand>
        <name>NADP(+)</name>
        <dbReference type="ChEBI" id="CHEBI:58349"/>
    </ligand>
</feature>
<comment type="similarity">
    <text evidence="9">In the C-terminal section; belongs to the flavoprotein pyridine nucleotide cytochrome reductase family.</text>
</comment>
<dbReference type="FunCoup" id="G8Y3X4">
    <property type="interactions" value="1219"/>
</dbReference>
<evidence type="ECO:0000256" key="9">
    <source>
        <dbReference type="HAMAP-Rule" id="MF_03178"/>
    </source>
</evidence>
<dbReference type="PROSITE" id="PS51384">
    <property type="entry name" value="FAD_FR"/>
    <property type="match status" value="1"/>
</dbReference>
<dbReference type="OrthoDB" id="1856718at2759"/>
<keyword evidence="8 9" id="KW-0560">Oxidoreductase</keyword>
<feature type="binding site" evidence="9">
    <location>
        <begin position="99"/>
        <end position="108"/>
    </location>
    <ligand>
        <name>FMN</name>
        <dbReference type="ChEBI" id="CHEBI:58210"/>
    </ligand>
</feature>
<dbReference type="Pfam" id="PF00175">
    <property type="entry name" value="NAD_binding_1"/>
    <property type="match status" value="1"/>
</dbReference>
<comment type="caution">
    <text evidence="9">Lacks conserved residue(s) required for the propagation of feature annotation.</text>
</comment>
<dbReference type="Gene3D" id="1.20.990.10">
    <property type="entry name" value="NADPH-cytochrome p450 Reductase, Chain A, domain 3"/>
    <property type="match status" value="1"/>
</dbReference>
<dbReference type="PANTHER" id="PTHR19384">
    <property type="entry name" value="NITRIC OXIDE SYNTHASE-RELATED"/>
    <property type="match status" value="1"/>
</dbReference>
<feature type="binding site" evidence="9">
    <location>
        <position position="600"/>
    </location>
    <ligand>
        <name>FAD</name>
        <dbReference type="ChEBI" id="CHEBI:57692"/>
    </ligand>
</feature>
<reference evidence="12 13" key="1">
    <citation type="journal article" date="2012" name="G3 (Bethesda)">
        <title>Pichia sorbitophila, an interspecies yeast hybrid reveals early steps of genome resolution following polyploidization.</title>
        <authorList>
            <person name="Leh Louis V."/>
            <person name="Despons L."/>
            <person name="Friedrich A."/>
            <person name="Martin T."/>
            <person name="Durrens P."/>
            <person name="Casaregola S."/>
            <person name="Neuveglise C."/>
            <person name="Fairhead C."/>
            <person name="Marck C."/>
            <person name="Cruz J.A."/>
            <person name="Straub M.L."/>
            <person name="Kugler V."/>
            <person name="Sacerdot C."/>
            <person name="Uzunov Z."/>
            <person name="Thierry A."/>
            <person name="Weiss S."/>
            <person name="Bleykasten C."/>
            <person name="De Montigny J."/>
            <person name="Jacques N."/>
            <person name="Jung P."/>
            <person name="Lemaire M."/>
            <person name="Mallet S."/>
            <person name="Morel G."/>
            <person name="Richard G.F."/>
            <person name="Sarkar A."/>
            <person name="Savel G."/>
            <person name="Schacherer J."/>
            <person name="Seret M.L."/>
            <person name="Talla E."/>
            <person name="Samson G."/>
            <person name="Jubin C."/>
            <person name="Poulain J."/>
            <person name="Vacherie B."/>
            <person name="Barbe V."/>
            <person name="Pelletier E."/>
            <person name="Sherman D.J."/>
            <person name="Westhof E."/>
            <person name="Weissenbach J."/>
            <person name="Baret P.V."/>
            <person name="Wincker P."/>
            <person name="Gaillardin C."/>
            <person name="Dujon B."/>
            <person name="Souciet J.L."/>
        </authorList>
    </citation>
    <scope>NUCLEOTIDE SEQUENCE [LARGE SCALE GENOMIC DNA]</scope>
    <source>
        <strain evidence="13">ATCC MYA-4447 / BCRC 22081 / CBS 7064 / NBRC 10061 / NRRL Y-12695</strain>
    </source>
</reference>
<keyword evidence="5 9" id="KW-0288">FMN</keyword>
<dbReference type="Pfam" id="PF00258">
    <property type="entry name" value="Flavodoxin_1"/>
    <property type="match status" value="1"/>
</dbReference>
<dbReference type="FunFam" id="3.40.50.80:FF:000030">
    <property type="entry name" value="NADPH-dependent diflavin oxidoreductase 1"/>
    <property type="match status" value="1"/>
</dbReference>
<comment type="subunit">
    <text evidence="9">Interacts with DRE2; as part of the cytosolic iron-sulfur (Fe-S) protein assembly (CIA) machinery.</text>
</comment>
<feature type="binding site" evidence="9">
    <location>
        <begin position="525"/>
        <end position="529"/>
    </location>
    <ligand>
        <name>NADP(+)</name>
        <dbReference type="ChEBI" id="CHEBI:58349"/>
    </ligand>
</feature>
<dbReference type="GO" id="GO:0005739">
    <property type="term" value="C:mitochondrion"/>
    <property type="evidence" value="ECO:0007669"/>
    <property type="project" value="UniProtKB-SubCell"/>
</dbReference>
<dbReference type="GO" id="GO:0016226">
    <property type="term" value="P:iron-sulfur cluster assembly"/>
    <property type="evidence" value="ECO:0007669"/>
    <property type="project" value="UniProtKB-UniRule"/>
</dbReference>
<dbReference type="EMBL" id="FO082047">
    <property type="protein sequence ID" value="CCE85392.1"/>
    <property type="molecule type" value="Genomic_DNA"/>
</dbReference>
<dbReference type="GO" id="GO:0160246">
    <property type="term" value="F:NADPH-iron-sulfur [2Fe-2S] protein oxidoreductase activity"/>
    <property type="evidence" value="ECO:0007669"/>
    <property type="project" value="InterPro"/>
</dbReference>
<dbReference type="STRING" id="559304.G8Y3X4"/>
<keyword evidence="7 9" id="KW-0521">NADP</keyword>
<dbReference type="SUPFAM" id="SSF63380">
    <property type="entry name" value="Riboflavin synthase domain-like"/>
    <property type="match status" value="1"/>
</dbReference>
<dbReference type="eggNOG" id="KOG1159">
    <property type="taxonomic scope" value="Eukaryota"/>
</dbReference>
<dbReference type="Pfam" id="PF00667">
    <property type="entry name" value="FAD_binding_1"/>
    <property type="match status" value="1"/>
</dbReference>
<dbReference type="InParanoid" id="G8Y3X4"/>
<comment type="similarity">
    <text evidence="9">Belongs to the NADPH-dependent diflavin oxidoreductase NDOR1 family.</text>
</comment>
<evidence type="ECO:0000259" key="10">
    <source>
        <dbReference type="PROSITE" id="PS50902"/>
    </source>
</evidence>
<dbReference type="Gene3D" id="2.40.30.10">
    <property type="entry name" value="Translation factors"/>
    <property type="match status" value="1"/>
</dbReference>
<evidence type="ECO:0000256" key="2">
    <source>
        <dbReference type="ARBA" id="ARBA00001974"/>
    </source>
</evidence>
<dbReference type="InterPro" id="IPR001433">
    <property type="entry name" value="OxRdtase_FAD/NAD-bd"/>
</dbReference>
<dbReference type="HOGENOM" id="CLU_001570_17_6_1"/>
<dbReference type="InterPro" id="IPR028879">
    <property type="entry name" value="NDOR1"/>
</dbReference>
<comment type="catalytic activity">
    <reaction evidence="9">
        <text>2 oxidized [2Fe-2S]-[protein] + NADPH = 2 reduced [2Fe-2S]-[protein] + NADP(+) + H(+)</text>
        <dbReference type="Rhea" id="RHEA:67716"/>
        <dbReference type="Rhea" id="RHEA-COMP:17327"/>
        <dbReference type="Rhea" id="RHEA-COMP:17328"/>
        <dbReference type="ChEBI" id="CHEBI:15378"/>
        <dbReference type="ChEBI" id="CHEBI:33737"/>
        <dbReference type="ChEBI" id="CHEBI:33738"/>
        <dbReference type="ChEBI" id="CHEBI:57783"/>
        <dbReference type="ChEBI" id="CHEBI:58349"/>
    </reaction>
</comment>
<feature type="binding site" evidence="9">
    <location>
        <position position="134"/>
    </location>
    <ligand>
        <name>FMN</name>
        <dbReference type="ChEBI" id="CHEBI:58210"/>
    </ligand>
</feature>
<dbReference type="Proteomes" id="UP000005222">
    <property type="component" value="Chromosome M"/>
</dbReference>
<name>G8Y3X4_PICSO</name>
<dbReference type="EC" id="1.18.1.-" evidence="9"/>
<dbReference type="Gene3D" id="3.40.50.80">
    <property type="entry name" value="Nucleotide-binding domain of ferredoxin-NADP reductase (FNR) module"/>
    <property type="match status" value="1"/>
</dbReference>